<sequence length="59" mass="6806">MCNYEKIIYSSCSHTVLRLIAHCHFARNDPYHQCFGVQTVKRERTVDGEKCSECSKPKG</sequence>
<reference evidence="1 2" key="1">
    <citation type="journal article" date="2018" name="Nat. Ecol. Evol.">
        <title>Pezizomycetes genomes reveal the molecular basis of ectomycorrhizal truffle lifestyle.</title>
        <authorList>
            <person name="Murat C."/>
            <person name="Payen T."/>
            <person name="Noel B."/>
            <person name="Kuo A."/>
            <person name="Morin E."/>
            <person name="Chen J."/>
            <person name="Kohler A."/>
            <person name="Krizsan K."/>
            <person name="Balestrini R."/>
            <person name="Da Silva C."/>
            <person name="Montanini B."/>
            <person name="Hainaut M."/>
            <person name="Levati E."/>
            <person name="Barry K.W."/>
            <person name="Belfiori B."/>
            <person name="Cichocki N."/>
            <person name="Clum A."/>
            <person name="Dockter R.B."/>
            <person name="Fauchery L."/>
            <person name="Guy J."/>
            <person name="Iotti M."/>
            <person name="Le Tacon F."/>
            <person name="Lindquist E.A."/>
            <person name="Lipzen A."/>
            <person name="Malagnac F."/>
            <person name="Mello A."/>
            <person name="Molinier V."/>
            <person name="Miyauchi S."/>
            <person name="Poulain J."/>
            <person name="Riccioni C."/>
            <person name="Rubini A."/>
            <person name="Sitrit Y."/>
            <person name="Splivallo R."/>
            <person name="Traeger S."/>
            <person name="Wang M."/>
            <person name="Zifcakova L."/>
            <person name="Wipf D."/>
            <person name="Zambonelli A."/>
            <person name="Paolocci F."/>
            <person name="Nowrousian M."/>
            <person name="Ottonello S."/>
            <person name="Baldrian P."/>
            <person name="Spatafora J.W."/>
            <person name="Henrissat B."/>
            <person name="Nagy L.G."/>
            <person name="Aury J.M."/>
            <person name="Wincker P."/>
            <person name="Grigoriev I.V."/>
            <person name="Bonfante P."/>
            <person name="Martin F.M."/>
        </authorList>
    </citation>
    <scope>NUCLEOTIDE SEQUENCE [LARGE SCALE GENOMIC DNA]</scope>
    <source>
        <strain evidence="1 2">120613-1</strain>
    </source>
</reference>
<dbReference type="AlphaFoldDB" id="A0A3N4IZ02"/>
<organism evidence="1 2">
    <name type="scientific">Choiromyces venosus 120613-1</name>
    <dbReference type="NCBI Taxonomy" id="1336337"/>
    <lineage>
        <taxon>Eukaryota</taxon>
        <taxon>Fungi</taxon>
        <taxon>Dikarya</taxon>
        <taxon>Ascomycota</taxon>
        <taxon>Pezizomycotina</taxon>
        <taxon>Pezizomycetes</taxon>
        <taxon>Pezizales</taxon>
        <taxon>Tuberaceae</taxon>
        <taxon>Choiromyces</taxon>
    </lineage>
</organism>
<dbReference type="EMBL" id="ML120502">
    <property type="protein sequence ID" value="RPA91229.1"/>
    <property type="molecule type" value="Genomic_DNA"/>
</dbReference>
<dbReference type="OrthoDB" id="4966402at2759"/>
<proteinExistence type="predicted"/>
<name>A0A3N4IZ02_9PEZI</name>
<evidence type="ECO:0000313" key="2">
    <source>
        <dbReference type="Proteomes" id="UP000276215"/>
    </source>
</evidence>
<gene>
    <name evidence="1" type="ORF">L873DRAFT_1714977</name>
</gene>
<evidence type="ECO:0000313" key="1">
    <source>
        <dbReference type="EMBL" id="RPA91229.1"/>
    </source>
</evidence>
<dbReference type="Proteomes" id="UP000276215">
    <property type="component" value="Unassembled WGS sequence"/>
</dbReference>
<protein>
    <submittedName>
        <fullName evidence="1">Uncharacterized protein</fullName>
    </submittedName>
</protein>
<keyword evidence="2" id="KW-1185">Reference proteome</keyword>
<accession>A0A3N4IZ02</accession>